<feature type="transmembrane region" description="Helical" evidence="7">
    <location>
        <begin position="80"/>
        <end position="99"/>
    </location>
</feature>
<accession>A0A7V9A890</accession>
<evidence type="ECO:0000256" key="7">
    <source>
        <dbReference type="SAM" id="Phobius"/>
    </source>
</evidence>
<comment type="similarity">
    <text evidence="2">Belongs to the MgtC/SapB family.</text>
</comment>
<dbReference type="Proteomes" id="UP000551616">
    <property type="component" value="Unassembled WGS sequence"/>
</dbReference>
<dbReference type="PRINTS" id="PR01837">
    <property type="entry name" value="MGTCSAPBPROT"/>
</dbReference>
<evidence type="ECO:0000256" key="6">
    <source>
        <dbReference type="ARBA" id="ARBA00023136"/>
    </source>
</evidence>
<keyword evidence="5 7" id="KW-1133">Transmembrane helix</keyword>
<keyword evidence="3" id="KW-1003">Cell membrane</keyword>
<dbReference type="RefSeq" id="WP_207397457.1">
    <property type="nucleotide sequence ID" value="NZ_JABRWO010000008.1"/>
</dbReference>
<evidence type="ECO:0000256" key="5">
    <source>
        <dbReference type="ARBA" id="ARBA00022989"/>
    </source>
</evidence>
<dbReference type="EMBL" id="JABRWO010000008">
    <property type="protein sequence ID" value="MBA2116048.1"/>
    <property type="molecule type" value="Genomic_DNA"/>
</dbReference>
<evidence type="ECO:0000256" key="3">
    <source>
        <dbReference type="ARBA" id="ARBA00022475"/>
    </source>
</evidence>
<dbReference type="PANTHER" id="PTHR33778:SF1">
    <property type="entry name" value="MAGNESIUM TRANSPORTER YHID-RELATED"/>
    <property type="match status" value="1"/>
</dbReference>
<feature type="transmembrane region" description="Helical" evidence="7">
    <location>
        <begin position="46"/>
        <end position="65"/>
    </location>
</feature>
<organism evidence="9 10">
    <name type="scientific">Bremerella alba</name>
    <dbReference type="NCBI Taxonomy" id="980252"/>
    <lineage>
        <taxon>Bacteria</taxon>
        <taxon>Pseudomonadati</taxon>
        <taxon>Planctomycetota</taxon>
        <taxon>Planctomycetia</taxon>
        <taxon>Pirellulales</taxon>
        <taxon>Pirellulaceae</taxon>
        <taxon>Bremerella</taxon>
    </lineage>
</organism>
<evidence type="ECO:0000313" key="10">
    <source>
        <dbReference type="Proteomes" id="UP000551616"/>
    </source>
</evidence>
<dbReference type="InterPro" id="IPR003416">
    <property type="entry name" value="MgtC/SapB/SrpB/YhiD_fam"/>
</dbReference>
<feature type="transmembrane region" description="Helical" evidence="7">
    <location>
        <begin position="130"/>
        <end position="150"/>
    </location>
</feature>
<dbReference type="Pfam" id="PF02308">
    <property type="entry name" value="MgtC"/>
    <property type="match status" value="1"/>
</dbReference>
<protein>
    <submittedName>
        <fullName evidence="9">Protein SrpB</fullName>
    </submittedName>
</protein>
<dbReference type="GO" id="GO:0005886">
    <property type="term" value="C:plasma membrane"/>
    <property type="evidence" value="ECO:0007669"/>
    <property type="project" value="UniProtKB-SubCell"/>
</dbReference>
<dbReference type="AlphaFoldDB" id="A0A7V9A890"/>
<dbReference type="PANTHER" id="PTHR33778">
    <property type="entry name" value="PROTEIN MGTC"/>
    <property type="match status" value="1"/>
</dbReference>
<evidence type="ECO:0000313" key="9">
    <source>
        <dbReference type="EMBL" id="MBA2116048.1"/>
    </source>
</evidence>
<keyword evidence="6 7" id="KW-0472">Membrane</keyword>
<proteinExistence type="inferred from homology"/>
<evidence type="ECO:0000256" key="2">
    <source>
        <dbReference type="ARBA" id="ARBA00009298"/>
    </source>
</evidence>
<reference evidence="9 10" key="1">
    <citation type="submission" date="2020-05" db="EMBL/GenBank/DDBJ databases">
        <title>Bremerella alba sp. nov., a novel planctomycete isolated from the surface of the macroalga Fucus spiralis.</title>
        <authorList>
            <person name="Godinho O."/>
            <person name="Botelho R."/>
            <person name="Albuquerque L."/>
            <person name="Wiegand S."/>
            <person name="Da Costa M.S."/>
            <person name="Lobo-Da-Cunha A."/>
            <person name="Jogler C."/>
            <person name="Lage O.M."/>
        </authorList>
    </citation>
    <scope>NUCLEOTIDE SEQUENCE [LARGE SCALE GENOMIC DNA]</scope>
    <source>
        <strain evidence="9 10">FF15</strain>
    </source>
</reference>
<dbReference type="InterPro" id="IPR049177">
    <property type="entry name" value="MgtC_SapB_SrpB_YhiD_N"/>
</dbReference>
<evidence type="ECO:0000256" key="1">
    <source>
        <dbReference type="ARBA" id="ARBA00004651"/>
    </source>
</evidence>
<keyword evidence="10" id="KW-1185">Reference proteome</keyword>
<keyword evidence="4 7" id="KW-0812">Transmembrane</keyword>
<feature type="domain" description="MgtC/SapB/SrpB/YhiD N-terminal" evidence="8">
    <location>
        <begin position="21"/>
        <end position="152"/>
    </location>
</feature>
<comment type="subcellular location">
    <subcellularLocation>
        <location evidence="1">Cell membrane</location>
        <topology evidence="1">Multi-pass membrane protein</topology>
    </subcellularLocation>
</comment>
<evidence type="ECO:0000259" key="8">
    <source>
        <dbReference type="Pfam" id="PF02308"/>
    </source>
</evidence>
<evidence type="ECO:0000256" key="4">
    <source>
        <dbReference type="ARBA" id="ARBA00022692"/>
    </source>
</evidence>
<comment type="caution">
    <text evidence="9">The sequence shown here is derived from an EMBL/GenBank/DDBJ whole genome shotgun (WGS) entry which is preliminary data.</text>
</comment>
<name>A0A7V9A890_9BACT</name>
<gene>
    <name evidence="9" type="primary">srpB</name>
    <name evidence="9" type="ORF">HOV93_32370</name>
</gene>
<sequence>MDEITILSTLSVWNIESFLRLLLATLCGAALGWERERQAKPAGLRTHMMVSLGAATFVLTGLHYTESLGQAEPSWLQADLFRIIAGVIGGVGFLGAGSIIESRGDVRGLTTAASIWVAAATGVACGMGYYGLGIMAIALAMVTLVVIGTFERFHFPDNDEPES</sequence>